<organism evidence="1 2">
    <name type="scientific">Adhaeribacter arboris</name>
    <dbReference type="NCBI Taxonomy" id="2072846"/>
    <lineage>
        <taxon>Bacteria</taxon>
        <taxon>Pseudomonadati</taxon>
        <taxon>Bacteroidota</taxon>
        <taxon>Cytophagia</taxon>
        <taxon>Cytophagales</taxon>
        <taxon>Hymenobacteraceae</taxon>
        <taxon>Adhaeribacter</taxon>
    </lineage>
</organism>
<dbReference type="InterPro" id="IPR025427">
    <property type="entry name" value="DUF4160"/>
</dbReference>
<proteinExistence type="predicted"/>
<reference evidence="1 2" key="1">
    <citation type="submission" date="2018-03" db="EMBL/GenBank/DDBJ databases">
        <title>Adhaeribacter sp. HMF7605 Genome sequencing and assembly.</title>
        <authorList>
            <person name="Kang H."/>
            <person name="Kang J."/>
            <person name="Cha I."/>
            <person name="Kim H."/>
            <person name="Joh K."/>
        </authorList>
    </citation>
    <scope>NUCLEOTIDE SEQUENCE [LARGE SCALE GENOMIC DNA]</scope>
    <source>
        <strain evidence="1 2">HMF7605</strain>
    </source>
</reference>
<evidence type="ECO:0000313" key="2">
    <source>
        <dbReference type="Proteomes" id="UP000240357"/>
    </source>
</evidence>
<gene>
    <name evidence="1" type="ORF">AHMF7605_29040</name>
</gene>
<keyword evidence="2" id="KW-1185">Reference proteome</keyword>
<protein>
    <submittedName>
        <fullName evidence="1">DUF4160 domain-containing protein</fullName>
    </submittedName>
</protein>
<comment type="caution">
    <text evidence="1">The sequence shown here is derived from an EMBL/GenBank/DDBJ whole genome shotgun (WGS) entry which is preliminary data.</text>
</comment>
<dbReference type="EMBL" id="PYFT01000002">
    <property type="protein sequence ID" value="PSR51957.1"/>
    <property type="molecule type" value="Genomic_DNA"/>
</dbReference>
<sequence>MPELIRFEGITIDIYYDEHLPPHFHATYGERVELIVIRTLGTYRGSIPPQQRKKVIKWAKQEGIQTMLEEIFFEFNPELK</sequence>
<dbReference type="Pfam" id="PF13711">
    <property type="entry name" value="DUF4160"/>
    <property type="match status" value="1"/>
</dbReference>
<evidence type="ECO:0000313" key="1">
    <source>
        <dbReference type="EMBL" id="PSR51957.1"/>
    </source>
</evidence>
<dbReference type="Proteomes" id="UP000240357">
    <property type="component" value="Unassembled WGS sequence"/>
</dbReference>
<dbReference type="OrthoDB" id="122670at2"/>
<name>A0A2T2Y8X1_9BACT</name>
<dbReference type="RefSeq" id="WP_106933777.1">
    <property type="nucleotide sequence ID" value="NZ_PYFT01000002.1"/>
</dbReference>
<accession>A0A2T2Y8X1</accession>
<dbReference type="AlphaFoldDB" id="A0A2T2Y8X1"/>